<dbReference type="InterPro" id="IPR001667">
    <property type="entry name" value="DDH_dom"/>
</dbReference>
<dbReference type="GO" id="GO:0046872">
    <property type="term" value="F:metal ion binding"/>
    <property type="evidence" value="ECO:0007669"/>
    <property type="project" value="UniProtKB-KW"/>
</dbReference>
<dbReference type="EMBL" id="LFVU01000027">
    <property type="protein sequence ID" value="KMT21389.1"/>
    <property type="molecule type" value="Genomic_DNA"/>
</dbReference>
<comment type="cofactor">
    <cofactor evidence="1">
        <name>Mn(2+)</name>
        <dbReference type="ChEBI" id="CHEBI:29035"/>
    </cofactor>
</comment>
<evidence type="ECO:0000313" key="10">
    <source>
        <dbReference type="EMBL" id="KMT21389.1"/>
    </source>
</evidence>
<dbReference type="FunFam" id="3.90.1640.10:FF:000001">
    <property type="entry name" value="Probable manganese-dependent inorganic pyrophosphatase"/>
    <property type="match status" value="1"/>
</dbReference>
<evidence type="ECO:0000256" key="3">
    <source>
        <dbReference type="ARBA" id="ARBA00022723"/>
    </source>
</evidence>
<dbReference type="PANTHER" id="PTHR12112">
    <property type="entry name" value="BNIP - RELATED"/>
    <property type="match status" value="1"/>
</dbReference>
<dbReference type="SUPFAM" id="SSF64182">
    <property type="entry name" value="DHH phosphoesterases"/>
    <property type="match status" value="1"/>
</dbReference>
<keyword evidence="11" id="KW-1185">Reference proteome</keyword>
<dbReference type="InterPro" id="IPR046342">
    <property type="entry name" value="CBS_dom_sf"/>
</dbReference>
<keyword evidence="5" id="KW-0464">Manganese</keyword>
<keyword evidence="4 10" id="KW-0378">Hydrolase</keyword>
<evidence type="ECO:0000256" key="7">
    <source>
        <dbReference type="ARBA" id="ARBA00047820"/>
    </source>
</evidence>
<dbReference type="PANTHER" id="PTHR12112:SF22">
    <property type="entry name" value="MANGANESE-DEPENDENT INORGANIC PYROPHOSPHATASE-RELATED"/>
    <property type="match status" value="1"/>
</dbReference>
<dbReference type="RefSeq" id="WP_048570830.1">
    <property type="nucleotide sequence ID" value="NZ_LFVU01000027.1"/>
</dbReference>
<dbReference type="InterPro" id="IPR004097">
    <property type="entry name" value="DHHA2"/>
</dbReference>
<evidence type="ECO:0000256" key="6">
    <source>
        <dbReference type="ARBA" id="ARBA00032535"/>
    </source>
</evidence>
<evidence type="ECO:0000256" key="4">
    <source>
        <dbReference type="ARBA" id="ARBA00022801"/>
    </source>
</evidence>
<dbReference type="Gene3D" id="3.40.1390.20">
    <property type="entry name" value="HprK N-terminal domain-like"/>
    <property type="match status" value="1"/>
</dbReference>
<dbReference type="InterPro" id="IPR038222">
    <property type="entry name" value="DHHA2_dom_sf"/>
</dbReference>
<dbReference type="Gene3D" id="3.10.310.20">
    <property type="entry name" value="DHHA2 domain"/>
    <property type="match status" value="1"/>
</dbReference>
<dbReference type="Gene3D" id="3.90.1640.10">
    <property type="entry name" value="inorganic pyrophosphatase (n-terminal core)"/>
    <property type="match status" value="2"/>
</dbReference>
<dbReference type="Pfam" id="PF07085">
    <property type="entry name" value="DRTGG"/>
    <property type="match status" value="1"/>
</dbReference>
<dbReference type="GO" id="GO:0004427">
    <property type="term" value="F:inorganic diphosphate phosphatase activity"/>
    <property type="evidence" value="ECO:0007669"/>
    <property type="project" value="UniProtKB-EC"/>
</dbReference>
<dbReference type="Proteomes" id="UP000036756">
    <property type="component" value="Unassembled WGS sequence"/>
</dbReference>
<accession>A0A0J8DAP3</accession>
<dbReference type="SUPFAM" id="SSF75138">
    <property type="entry name" value="HprK N-terminal domain-like"/>
    <property type="match status" value="1"/>
</dbReference>
<dbReference type="InterPro" id="IPR010766">
    <property type="entry name" value="DRTGG"/>
</dbReference>
<evidence type="ECO:0000256" key="5">
    <source>
        <dbReference type="ARBA" id="ARBA00023211"/>
    </source>
</evidence>
<dbReference type="EC" id="3.6.1.1" evidence="2"/>
<dbReference type="Pfam" id="PF02833">
    <property type="entry name" value="DHHA2"/>
    <property type="match status" value="1"/>
</dbReference>
<dbReference type="NCBIfam" id="NF011442">
    <property type="entry name" value="PRK14869.1-4"/>
    <property type="match status" value="1"/>
</dbReference>
<proteinExistence type="predicted"/>
<gene>
    <name evidence="10" type="ORF">CLCY_2c01490</name>
</gene>
<dbReference type="PATRIC" id="fig|1121307.3.peg.1006"/>
<evidence type="ECO:0000256" key="8">
    <source>
        <dbReference type="PROSITE-ProRule" id="PRU00703"/>
    </source>
</evidence>
<dbReference type="STRING" id="1121307.CLCY_2c01490"/>
<keyword evidence="3" id="KW-0479">Metal-binding</keyword>
<dbReference type="PROSITE" id="PS51371">
    <property type="entry name" value="CBS"/>
    <property type="match status" value="2"/>
</dbReference>
<evidence type="ECO:0000256" key="1">
    <source>
        <dbReference type="ARBA" id="ARBA00001936"/>
    </source>
</evidence>
<comment type="caution">
    <text evidence="10">The sequence shown here is derived from an EMBL/GenBank/DDBJ whole genome shotgun (WGS) entry which is preliminary data.</text>
</comment>
<feature type="domain" description="CBS" evidence="9">
    <location>
        <begin position="249"/>
        <end position="308"/>
    </location>
</feature>
<evidence type="ECO:0000256" key="2">
    <source>
        <dbReference type="ARBA" id="ARBA00012146"/>
    </source>
</evidence>
<comment type="catalytic activity">
    <reaction evidence="7">
        <text>diphosphate + H2O = 2 phosphate + H(+)</text>
        <dbReference type="Rhea" id="RHEA:24576"/>
        <dbReference type="ChEBI" id="CHEBI:15377"/>
        <dbReference type="ChEBI" id="CHEBI:15378"/>
        <dbReference type="ChEBI" id="CHEBI:33019"/>
        <dbReference type="ChEBI" id="CHEBI:43474"/>
        <dbReference type="EC" id="3.6.1.1"/>
    </reaction>
</comment>
<dbReference type="CDD" id="cd02205">
    <property type="entry name" value="CBS_pair_SF"/>
    <property type="match status" value="1"/>
</dbReference>
<protein>
    <recommendedName>
        <fullName evidence="2">inorganic diphosphatase</fullName>
        <ecNumber evidence="2">3.6.1.1</ecNumber>
    </recommendedName>
    <alternativeName>
        <fullName evidence="6">Pyrophosphate phospho-hydrolase</fullName>
    </alternativeName>
</protein>
<dbReference type="AlphaFoldDB" id="A0A0J8DAP3"/>
<dbReference type="OrthoDB" id="9766150at2"/>
<feature type="domain" description="CBS" evidence="9">
    <location>
        <begin position="69"/>
        <end position="129"/>
    </location>
</feature>
<sequence>MKDVIYITGHKSPDTDSICSALSYAELKKQLGYEAKAVRLGDVSRETQFVLDYFGVEAPMYLETVKTKLSELELDGAETILPSATVKKAFKLMNEKEVKILPITDEDKKLIGITTLSDMAEKYIGTLETNVLSKSNVTIENIIDTLEGTVISGNDLGEISGEVVIIAMYPDDAKKFINKGDIVITGNVDTNQLAAIQNGASVLIVTGAFNVDPMIIEEAKSNGTVIISTPYDTFTASKYIHQSIPISYISTQLDNIVSFKDYEFLDDVKEQMTKTRFRSYPVVDSCGKIKGFISRYHLITQNKKNLILVDHNEKSQSVAGIDDAEILEVVDHHRIADVQTAKPIYFRNETVGCTCTIIAKMYFENGIEPSKEYAGLMCSAILSDTLKFKSPTCTNIDIEIATKLAKIAGINIDEYAMEMFKAGTSLKGKTPEEIFYQDFKDFSLSGYKIGIGQVNTMDIDGLGDTKTDILKFMEKLCNDKNYSIVTLALTDIIKEGSELLFVGPNKDILASAFNIDVSGTSAYLPGVVSRKKQLVPPISTVIER</sequence>
<dbReference type="NCBIfam" id="NF003877">
    <property type="entry name" value="PRK05427.1"/>
    <property type="match status" value="1"/>
</dbReference>
<reference evidence="10 11" key="1">
    <citation type="submission" date="2015-06" db="EMBL/GenBank/DDBJ databases">
        <title>Draft genome sequence of the purine-degrading Clostridium cylindrosporum HC-1 (DSM 605).</title>
        <authorList>
            <person name="Poehlein A."/>
            <person name="Schiel-Bengelsdorf B."/>
            <person name="Bengelsdorf F."/>
            <person name="Daniel R."/>
            <person name="Duerre P."/>
        </authorList>
    </citation>
    <scope>NUCLEOTIDE SEQUENCE [LARGE SCALE GENOMIC DNA]</scope>
    <source>
        <strain evidence="10 11">DSM 605</strain>
    </source>
</reference>
<dbReference type="InterPro" id="IPR038763">
    <property type="entry name" value="DHH_sf"/>
</dbReference>
<keyword evidence="8" id="KW-0129">CBS domain</keyword>
<dbReference type="NCBIfam" id="NF011443">
    <property type="entry name" value="PRK14869.1-5"/>
    <property type="match status" value="1"/>
</dbReference>
<evidence type="ECO:0000259" key="9">
    <source>
        <dbReference type="PROSITE" id="PS51371"/>
    </source>
</evidence>
<dbReference type="SUPFAM" id="SSF54631">
    <property type="entry name" value="CBS-domain pair"/>
    <property type="match status" value="1"/>
</dbReference>
<dbReference type="Pfam" id="PF00571">
    <property type="entry name" value="CBS"/>
    <property type="match status" value="2"/>
</dbReference>
<dbReference type="InterPro" id="IPR028979">
    <property type="entry name" value="Ser_kin/Pase_Hpr-like_N_sf"/>
</dbReference>
<dbReference type="InterPro" id="IPR000644">
    <property type="entry name" value="CBS_dom"/>
</dbReference>
<organism evidence="10 11">
    <name type="scientific">Clostridium cylindrosporum DSM 605</name>
    <dbReference type="NCBI Taxonomy" id="1121307"/>
    <lineage>
        <taxon>Bacteria</taxon>
        <taxon>Bacillati</taxon>
        <taxon>Bacillota</taxon>
        <taxon>Clostridia</taxon>
        <taxon>Eubacteriales</taxon>
        <taxon>Clostridiaceae</taxon>
        <taxon>Clostridium</taxon>
    </lineage>
</organism>
<dbReference type="GO" id="GO:0005737">
    <property type="term" value="C:cytoplasm"/>
    <property type="evidence" value="ECO:0007669"/>
    <property type="project" value="InterPro"/>
</dbReference>
<dbReference type="Pfam" id="PF01368">
    <property type="entry name" value="DHH"/>
    <property type="match status" value="1"/>
</dbReference>
<name>A0A0J8DAP3_CLOCY</name>
<dbReference type="SMART" id="SM00116">
    <property type="entry name" value="CBS"/>
    <property type="match status" value="2"/>
</dbReference>
<dbReference type="NCBIfam" id="NF011441">
    <property type="entry name" value="PRK14869.1-3"/>
    <property type="match status" value="1"/>
</dbReference>
<dbReference type="SMART" id="SM01131">
    <property type="entry name" value="DHHA2"/>
    <property type="match status" value="1"/>
</dbReference>
<evidence type="ECO:0000313" key="11">
    <source>
        <dbReference type="Proteomes" id="UP000036756"/>
    </source>
</evidence>